<evidence type="ECO:0000313" key="7">
    <source>
        <dbReference type="EMBL" id="MBX6982416.1"/>
    </source>
</evidence>
<comment type="caution">
    <text evidence="7">The sequence shown here is derived from an EMBL/GenBank/DDBJ whole genome shotgun (WGS) entry which is preliminary data.</text>
</comment>
<feature type="transmembrane region" description="Helical" evidence="6">
    <location>
        <begin position="212"/>
        <end position="233"/>
    </location>
</feature>
<keyword evidence="3 6" id="KW-0812">Transmembrane</keyword>
<dbReference type="InterPro" id="IPR036259">
    <property type="entry name" value="MFS_trans_sf"/>
</dbReference>
<feature type="transmembrane region" description="Helical" evidence="6">
    <location>
        <begin position="174"/>
        <end position="191"/>
    </location>
</feature>
<keyword evidence="2" id="KW-0813">Transport</keyword>
<dbReference type="EMBL" id="SHDO01000027">
    <property type="protein sequence ID" value="MBX6982416.1"/>
    <property type="molecule type" value="Genomic_DNA"/>
</dbReference>
<feature type="transmembrane region" description="Helical" evidence="6">
    <location>
        <begin position="83"/>
        <end position="105"/>
    </location>
</feature>
<dbReference type="GO" id="GO:0022857">
    <property type="term" value="F:transmembrane transporter activity"/>
    <property type="evidence" value="ECO:0007669"/>
    <property type="project" value="InterPro"/>
</dbReference>
<feature type="transmembrane region" description="Helical" evidence="6">
    <location>
        <begin position="55"/>
        <end position="76"/>
    </location>
</feature>
<feature type="transmembrane region" description="Helical" evidence="6">
    <location>
        <begin position="470"/>
        <end position="491"/>
    </location>
</feature>
<evidence type="ECO:0000256" key="5">
    <source>
        <dbReference type="ARBA" id="ARBA00023136"/>
    </source>
</evidence>
<proteinExistence type="predicted"/>
<gene>
    <name evidence="7" type="ORF">EX242_19425</name>
</gene>
<accession>A0A1J0E207</accession>
<dbReference type="AlphaFoldDB" id="A0A1J0E207"/>
<dbReference type="Proteomes" id="UP000824410">
    <property type="component" value="Unassembled WGS sequence"/>
</dbReference>
<dbReference type="RefSeq" id="WP_042843325.1">
    <property type="nucleotide sequence ID" value="NZ_ABEXNG020000093.1"/>
</dbReference>
<dbReference type="Pfam" id="PF07690">
    <property type="entry name" value="MFS_1"/>
    <property type="match status" value="1"/>
</dbReference>
<dbReference type="KEGG" id="prg:RB151_001820"/>
<evidence type="ECO:0000256" key="3">
    <source>
        <dbReference type="ARBA" id="ARBA00022692"/>
    </source>
</evidence>
<evidence type="ECO:0000256" key="4">
    <source>
        <dbReference type="ARBA" id="ARBA00022989"/>
    </source>
</evidence>
<feature type="transmembrane region" description="Helical" evidence="6">
    <location>
        <begin position="15"/>
        <end position="35"/>
    </location>
</feature>
<feature type="transmembrane region" description="Helical" evidence="6">
    <location>
        <begin position="317"/>
        <end position="334"/>
    </location>
</feature>
<keyword evidence="4 6" id="KW-1133">Transmembrane helix</keyword>
<feature type="transmembrane region" description="Helical" evidence="6">
    <location>
        <begin position="341"/>
        <end position="360"/>
    </location>
</feature>
<dbReference type="OrthoDB" id="9812221at2"/>
<feature type="transmembrane region" description="Helical" evidence="6">
    <location>
        <begin position="405"/>
        <end position="426"/>
    </location>
</feature>
<keyword evidence="5 6" id="KW-0472">Membrane</keyword>
<evidence type="ECO:0000256" key="6">
    <source>
        <dbReference type="SAM" id="Phobius"/>
    </source>
</evidence>
<comment type="subcellular location">
    <subcellularLocation>
        <location evidence="1">Membrane</location>
        <topology evidence="1">Multi-pass membrane protein</topology>
    </subcellularLocation>
</comment>
<evidence type="ECO:0000256" key="1">
    <source>
        <dbReference type="ARBA" id="ARBA00004141"/>
    </source>
</evidence>
<evidence type="ECO:0000313" key="8">
    <source>
        <dbReference type="Proteomes" id="UP000824410"/>
    </source>
</evidence>
<dbReference type="Gene3D" id="1.20.1250.20">
    <property type="entry name" value="MFS general substrate transporter like domains"/>
    <property type="match status" value="2"/>
</dbReference>
<protein>
    <submittedName>
        <fullName evidence="7">MFS transporter</fullName>
    </submittedName>
</protein>
<feature type="transmembrane region" description="Helical" evidence="6">
    <location>
        <begin position="140"/>
        <end position="162"/>
    </location>
</feature>
<name>A0A1J0E207_PRORE</name>
<feature type="transmembrane region" description="Helical" evidence="6">
    <location>
        <begin position="272"/>
        <end position="297"/>
    </location>
</feature>
<dbReference type="SUPFAM" id="SSF103473">
    <property type="entry name" value="MFS general substrate transporter"/>
    <property type="match status" value="1"/>
</dbReference>
<feature type="transmembrane region" description="Helical" evidence="6">
    <location>
        <begin position="372"/>
        <end position="393"/>
    </location>
</feature>
<sequence>MFLSLFHGAKETKPLLAVVSVFLGAILSTLFTRMFSLSLGDLRGVFALGVQEGSWLNIALNAAQLTSMTLTPWFMVILGAERILMATSAILLGVFVVFPIIGGNYGFTELLVIHFIIGLSLGVYLPMTISLALRNLQPNVWLIVMAAYSLRVSLGMDAGVGVSGSFIEVIGWQWLYWGCALFAAMICIFAWKGLPLSEINYGLFEKTDWGGMLLKILSLVLLYIGVVQGEMLGWGDSGFIISCLIGSASLFTIFIVRALYFEQTFAHPNWLANRNLCICFIISCLYGFLMLTNSLFIPSFLSSVGGLKPFQIGEVTNIAFIAYLIFSPIAVWFAKRVDGRLLMTLGVVLMGYSCLLGMQIDYQWRIHEFIPLMIIQSVGECLVLIGLISLFVVNMQPQFALHLGAYVSIARVLMPGLAGALMNTYLRISFDEHFGHKTAFIQTGEQMLSTENNTMSIVSLINRESYVGSFIDGFSLIFVIAIIVLVLICFLKPSPENHIVPFSR</sequence>
<dbReference type="InterPro" id="IPR011701">
    <property type="entry name" value="MFS"/>
</dbReference>
<evidence type="ECO:0000256" key="2">
    <source>
        <dbReference type="ARBA" id="ARBA00022448"/>
    </source>
</evidence>
<organism evidence="7 8">
    <name type="scientific">Providencia rettgeri</name>
    <dbReference type="NCBI Taxonomy" id="587"/>
    <lineage>
        <taxon>Bacteria</taxon>
        <taxon>Pseudomonadati</taxon>
        <taxon>Pseudomonadota</taxon>
        <taxon>Gammaproteobacteria</taxon>
        <taxon>Enterobacterales</taxon>
        <taxon>Morganellaceae</taxon>
        <taxon>Providencia</taxon>
    </lineage>
</organism>
<dbReference type="PANTHER" id="PTHR42718">
    <property type="entry name" value="MAJOR FACILITATOR SUPERFAMILY MULTIDRUG TRANSPORTER MFSC"/>
    <property type="match status" value="1"/>
</dbReference>
<feature type="transmembrane region" description="Helical" evidence="6">
    <location>
        <begin position="111"/>
        <end position="133"/>
    </location>
</feature>
<dbReference type="GO" id="GO:0016020">
    <property type="term" value="C:membrane"/>
    <property type="evidence" value="ECO:0007669"/>
    <property type="project" value="UniProtKB-SubCell"/>
</dbReference>
<feature type="transmembrane region" description="Helical" evidence="6">
    <location>
        <begin position="239"/>
        <end position="260"/>
    </location>
</feature>
<reference evidence="7" key="1">
    <citation type="submission" date="2019-02" db="EMBL/GenBank/DDBJ databases">
        <title>Genomic characterization of isolates from hospital effluents in KZN, South Africa.</title>
        <authorList>
            <person name="Ntshobeni N."/>
            <person name="Allam M."/>
            <person name="Ismail A."/>
            <person name="Amoako D."/>
            <person name="Essack S."/>
            <person name="Chenia H."/>
        </authorList>
    </citation>
    <scope>NUCLEOTIDE SEQUENCE</scope>
    <source>
        <strain evidence="7">AFE97_S1</strain>
    </source>
</reference>
<dbReference type="PANTHER" id="PTHR42718:SF9">
    <property type="entry name" value="MAJOR FACILITATOR SUPERFAMILY MULTIDRUG TRANSPORTER MFSC"/>
    <property type="match status" value="1"/>
</dbReference>